<accession>A0A0F9D4Y3</accession>
<organism evidence="1">
    <name type="scientific">marine sediment metagenome</name>
    <dbReference type="NCBI Taxonomy" id="412755"/>
    <lineage>
        <taxon>unclassified sequences</taxon>
        <taxon>metagenomes</taxon>
        <taxon>ecological metagenomes</taxon>
    </lineage>
</organism>
<comment type="caution">
    <text evidence="1">The sequence shown here is derived from an EMBL/GenBank/DDBJ whole genome shotgun (WGS) entry which is preliminary data.</text>
</comment>
<proteinExistence type="predicted"/>
<dbReference type="EMBL" id="LAZR01030386">
    <property type="protein sequence ID" value="KKL56763.1"/>
    <property type="molecule type" value="Genomic_DNA"/>
</dbReference>
<sequence>TIPQNKKFQYYYKFHQQKSHKQYLYQKLYLYSLSDQQYHKYCLHYMLLNFLLLN</sequence>
<dbReference type="AlphaFoldDB" id="A0A0F9D4Y3"/>
<protein>
    <submittedName>
        <fullName evidence="1">Uncharacterized protein</fullName>
    </submittedName>
</protein>
<reference evidence="1" key="1">
    <citation type="journal article" date="2015" name="Nature">
        <title>Complex archaea that bridge the gap between prokaryotes and eukaryotes.</title>
        <authorList>
            <person name="Spang A."/>
            <person name="Saw J.H."/>
            <person name="Jorgensen S.L."/>
            <person name="Zaremba-Niedzwiedzka K."/>
            <person name="Martijn J."/>
            <person name="Lind A.E."/>
            <person name="van Eijk R."/>
            <person name="Schleper C."/>
            <person name="Guy L."/>
            <person name="Ettema T.J."/>
        </authorList>
    </citation>
    <scope>NUCLEOTIDE SEQUENCE</scope>
</reference>
<feature type="non-terminal residue" evidence="1">
    <location>
        <position position="1"/>
    </location>
</feature>
<gene>
    <name evidence="1" type="ORF">LCGC14_2242180</name>
</gene>
<name>A0A0F9D4Y3_9ZZZZ</name>
<evidence type="ECO:0000313" key="1">
    <source>
        <dbReference type="EMBL" id="KKL56763.1"/>
    </source>
</evidence>